<sequence>MRVFLATASFLLVASASVASADVLECKPQQITSADDGYASPDAHGHRLYHRDLDTGNPLFQIKPSVYNRPIPGGQNGFISVVVTTDGKVECLDPLHGWSLQRMGLTRQRRALLQEMDTWRFDPVSVNGVPVRARVAVWIPEEVHFNFHEDMPKAPLSEMSVTLQRSDCGLGACPDYTVTVHGDGRVDYVGNVNVDVVGHHSWHIAPTAAEELFQHIRAADVWSAAGIWTALLTDSPQQTLTLNIGLKSREIVDYVGENVGMPKTVTEAETEIDAMALTADVVHFTARGLHVLNDEKFDFKSVEGANLLARVSADREASEDMVLALLDLGAPPEGGVAGWPERRDDTHIVFREVQKRNWLHAIAWLKGHGFQAQLEKNPPLR</sequence>
<organism evidence="3 4">
    <name type="scientific">Asticcacaulis benevestitus DSM 16100 = ATCC BAA-896</name>
    <dbReference type="NCBI Taxonomy" id="1121022"/>
    <lineage>
        <taxon>Bacteria</taxon>
        <taxon>Pseudomonadati</taxon>
        <taxon>Pseudomonadota</taxon>
        <taxon>Alphaproteobacteria</taxon>
        <taxon>Caulobacterales</taxon>
        <taxon>Caulobacteraceae</taxon>
        <taxon>Asticcacaulis</taxon>
    </lineage>
</organism>
<dbReference type="AlphaFoldDB" id="V4NU52"/>
<accession>V4NU52</accession>
<gene>
    <name evidence="3" type="ORF">ABENE_19060</name>
</gene>
<feature type="domain" description="DUF6438" evidence="2">
    <location>
        <begin position="160"/>
        <end position="275"/>
    </location>
</feature>
<dbReference type="RefSeq" id="WP_018083601.1">
    <property type="nucleotide sequence ID" value="NZ_AQWM01000037.1"/>
</dbReference>
<evidence type="ECO:0000259" key="2">
    <source>
        <dbReference type="Pfam" id="PF20033"/>
    </source>
</evidence>
<dbReference type="EMBL" id="AWGB01000060">
    <property type="protein sequence ID" value="ESQ85352.1"/>
    <property type="molecule type" value="Genomic_DNA"/>
</dbReference>
<reference evidence="3 4" key="1">
    <citation type="journal article" date="2014" name="Nature">
        <title>Sequential evolution of bacterial morphology by co-option of a developmental regulator.</title>
        <authorList>
            <person name="Jiang C."/>
            <person name="Brown P.J."/>
            <person name="Ducret A."/>
            <person name="Brun Y.V."/>
        </authorList>
    </citation>
    <scope>NUCLEOTIDE SEQUENCE [LARGE SCALE GENOMIC DNA]</scope>
    <source>
        <strain evidence="3 4">DSM 16100</strain>
    </source>
</reference>
<feature type="signal peptide" evidence="1">
    <location>
        <begin position="1"/>
        <end position="21"/>
    </location>
</feature>
<evidence type="ECO:0000313" key="3">
    <source>
        <dbReference type="EMBL" id="ESQ85352.1"/>
    </source>
</evidence>
<feature type="chain" id="PRO_5004723791" description="DUF6438 domain-containing protein" evidence="1">
    <location>
        <begin position="22"/>
        <end position="381"/>
    </location>
</feature>
<keyword evidence="4" id="KW-1185">Reference proteome</keyword>
<protein>
    <recommendedName>
        <fullName evidence="2">DUF6438 domain-containing protein</fullName>
    </recommendedName>
</protein>
<dbReference type="eggNOG" id="COG0666">
    <property type="taxonomic scope" value="Bacteria"/>
</dbReference>
<dbReference type="OrthoDB" id="7169474at2"/>
<dbReference type="Proteomes" id="UP000017837">
    <property type="component" value="Unassembled WGS sequence"/>
</dbReference>
<dbReference type="STRING" id="1121022.GCA_000376105_03917"/>
<dbReference type="PATRIC" id="fig|1121022.4.peg.3902"/>
<name>V4NU52_9CAUL</name>
<comment type="caution">
    <text evidence="3">The sequence shown here is derived from an EMBL/GenBank/DDBJ whole genome shotgun (WGS) entry which is preliminary data.</text>
</comment>
<proteinExistence type="predicted"/>
<keyword evidence="1" id="KW-0732">Signal</keyword>
<dbReference type="Pfam" id="PF20033">
    <property type="entry name" value="DUF6438"/>
    <property type="match status" value="1"/>
</dbReference>
<evidence type="ECO:0000313" key="4">
    <source>
        <dbReference type="Proteomes" id="UP000017837"/>
    </source>
</evidence>
<evidence type="ECO:0000256" key="1">
    <source>
        <dbReference type="SAM" id="SignalP"/>
    </source>
</evidence>
<dbReference type="InterPro" id="IPR045497">
    <property type="entry name" value="DUF6438"/>
</dbReference>